<dbReference type="AlphaFoldDB" id="I7KLX0"/>
<comment type="caution">
    <text evidence="1">The sequence shown here is derived from an EMBL/GenBank/DDBJ whole genome shotgun (WGS) entry which is preliminary data.</text>
</comment>
<protein>
    <submittedName>
        <fullName evidence="1">Uncharacterized protein</fullName>
    </submittedName>
</protein>
<organism evidence="1 2">
    <name type="scientific">Lactobacillus pasteurii DSM 23907 = CRBIP 24.76</name>
    <dbReference type="NCBI Taxonomy" id="1423790"/>
    <lineage>
        <taxon>Bacteria</taxon>
        <taxon>Bacillati</taxon>
        <taxon>Bacillota</taxon>
        <taxon>Bacilli</taxon>
        <taxon>Lactobacillales</taxon>
        <taxon>Lactobacillaceae</taxon>
        <taxon>Lactobacillus</taxon>
    </lineage>
</organism>
<accession>I7KLX0</accession>
<dbReference type="EMBL" id="CAKD01000023">
    <property type="protein sequence ID" value="CCI85639.1"/>
    <property type="molecule type" value="Genomic_DNA"/>
</dbReference>
<dbReference type="Proteomes" id="UP000009311">
    <property type="component" value="Unassembled WGS sequence"/>
</dbReference>
<gene>
    <name evidence="1" type="ORF">BN53_06015</name>
</gene>
<sequence length="47" mass="5509">MIRYVMKTSNNEDAVFDEAKDQYGEYFTDDQLREFIAQAKGKTLQEA</sequence>
<name>I7KLX0_9LACO</name>
<evidence type="ECO:0000313" key="1">
    <source>
        <dbReference type="EMBL" id="CCI85639.1"/>
    </source>
</evidence>
<dbReference type="RefSeq" id="WP_009560191.1">
    <property type="nucleotide sequence ID" value="NZ_AYZN01000001.1"/>
</dbReference>
<keyword evidence="2" id="KW-1185">Reference proteome</keyword>
<proteinExistence type="predicted"/>
<reference evidence="1 2" key="1">
    <citation type="submission" date="2012-06" db="EMBL/GenBank/DDBJ databases">
        <title>Draft Genome Sequence of Lactobacillus pasteurii CRBIP 24.76T.</title>
        <authorList>
            <person name="Cousin S."/>
            <person name="Bouchier C."/>
            <person name="Loux V."/>
            <person name="Ma L."/>
            <person name="Creno S."/>
            <person name="Bizet C."/>
            <person name="Clermont D."/>
        </authorList>
    </citation>
    <scope>NUCLEOTIDE SEQUENCE [LARGE SCALE GENOMIC DNA]</scope>
    <source>
        <strain evidence="2">CRBIP 24.76T</strain>
    </source>
</reference>
<evidence type="ECO:0000313" key="2">
    <source>
        <dbReference type="Proteomes" id="UP000009311"/>
    </source>
</evidence>